<feature type="transmembrane region" description="Helical" evidence="2">
    <location>
        <begin position="44"/>
        <end position="63"/>
    </location>
</feature>
<keyword evidence="4" id="KW-1185">Reference proteome</keyword>
<name>F0SB29_PSESL</name>
<dbReference type="OrthoDB" id="1419682at2"/>
<dbReference type="STRING" id="762903.Pedsa_2112"/>
<dbReference type="eggNOG" id="COG3266">
    <property type="taxonomic scope" value="Bacteria"/>
</dbReference>
<evidence type="ECO:0000313" key="4">
    <source>
        <dbReference type="Proteomes" id="UP000000310"/>
    </source>
</evidence>
<accession>F0SB29</accession>
<dbReference type="HOGENOM" id="CLU_619439_0_0_10"/>
<dbReference type="RefSeq" id="WP_013633151.1">
    <property type="nucleotide sequence ID" value="NC_015177.1"/>
</dbReference>
<dbReference type="KEGG" id="psn:Pedsa_2112"/>
<evidence type="ECO:0000256" key="1">
    <source>
        <dbReference type="SAM" id="MobiDB-lite"/>
    </source>
</evidence>
<dbReference type="Proteomes" id="UP000000310">
    <property type="component" value="Chromosome"/>
</dbReference>
<keyword evidence="2" id="KW-0812">Transmembrane</keyword>
<evidence type="ECO:0000313" key="3">
    <source>
        <dbReference type="EMBL" id="ADY52664.1"/>
    </source>
</evidence>
<keyword evidence="2" id="KW-1133">Transmembrane helix</keyword>
<gene>
    <name evidence="3" type="ordered locus">Pedsa_2112</name>
</gene>
<organism evidence="3 4">
    <name type="scientific">Pseudopedobacter saltans (strain ATCC 51119 / DSM 12145 / JCM 21818 / CCUG 39354 / LMG 10337 / NBRC 100064 / NCIMB 13643)</name>
    <name type="common">Pedobacter saltans</name>
    <dbReference type="NCBI Taxonomy" id="762903"/>
    <lineage>
        <taxon>Bacteria</taxon>
        <taxon>Pseudomonadati</taxon>
        <taxon>Bacteroidota</taxon>
        <taxon>Sphingobacteriia</taxon>
        <taxon>Sphingobacteriales</taxon>
        <taxon>Sphingobacteriaceae</taxon>
        <taxon>Pseudopedobacter</taxon>
    </lineage>
</organism>
<keyword evidence="2" id="KW-0472">Membrane</keyword>
<feature type="region of interest" description="Disordered" evidence="1">
    <location>
        <begin position="89"/>
        <end position="108"/>
    </location>
</feature>
<evidence type="ECO:0000256" key="2">
    <source>
        <dbReference type="SAM" id="Phobius"/>
    </source>
</evidence>
<reference evidence="4" key="2">
    <citation type="submission" date="2011-02" db="EMBL/GenBank/DDBJ databases">
        <title>The complete genome of Pedobacter saltans DSM 12145.</title>
        <authorList>
            <consortium name="US DOE Joint Genome Institute (JGI-PGF)"/>
            <person name="Lucas S."/>
            <person name="Copeland A."/>
            <person name="Lapidus A."/>
            <person name="Bruce D."/>
            <person name="Goodwin L."/>
            <person name="Pitluck S."/>
            <person name="Kyrpides N."/>
            <person name="Mavromatis K."/>
            <person name="Pagani I."/>
            <person name="Ivanova N."/>
            <person name="Ovchinnikova G."/>
            <person name="Lu M."/>
            <person name="Detter J.C."/>
            <person name="Han C."/>
            <person name="Land M."/>
            <person name="Hauser L."/>
            <person name="Markowitz V."/>
            <person name="Cheng J.-F."/>
            <person name="Hugenholtz P."/>
            <person name="Woyke T."/>
            <person name="Wu D."/>
            <person name="Tindall B."/>
            <person name="Pomrenke H.G."/>
            <person name="Brambilla E."/>
            <person name="Klenk H.-P."/>
            <person name="Eisen J.A."/>
        </authorList>
    </citation>
    <scope>NUCLEOTIDE SEQUENCE [LARGE SCALE GENOMIC DNA]</scope>
    <source>
        <strain evidence="4">ATCC 51119 / DSM 12145 / JCM 21818 / LMG 10337 / NBRC 100064 / NCIMB 13643</strain>
    </source>
</reference>
<sequence length="442" mass="49961">MKEQFDKVLRDHIKDTFDEYDDGMAHDGWLHYQKKLRNKRRRTVLLWTLPSGIAASLLFLMFFSTSDQLHIDDGNKLVVKEKPLKDIVDKENNSPVLSPPLHKESQNRVDKYSADKRNHKLLHNQESYLSNNVRTADNEIIAPIDNHETLVEEFSLNNKEIPASNKTDYRDVSNEESLIAIEKPKSLLDEEENAPVYADIANSRSSFAYDKSQKNSASFKNKLRNLRLSLDASTYMNFSDAGINDHINISIGIVSEYQISKKLSIYSGINVNRQSSSFSHEILATPQDNTMQAMALTNSIASIVNGQFTDAKLVGLDIPINLRYSTNNKKINWFVSSGLSSYALISEKYLNNFSVTRFAFSGVETSTVSTVEEHSESPISSFQFARSVNFSFGVAFPLKKVTTLSIEPFMKYPLKQFGQQNLSLGASGVSVKMHLNKNLFKN</sequence>
<dbReference type="AlphaFoldDB" id="F0SB29"/>
<reference evidence="3 4" key="1">
    <citation type="journal article" date="2011" name="Stand. Genomic Sci.">
        <title>Complete genome sequence of the gliding, heparinolytic Pedobacter saltans type strain (113).</title>
        <authorList>
            <person name="Liolios K."/>
            <person name="Sikorski J."/>
            <person name="Lu M."/>
            <person name="Nolan M."/>
            <person name="Lapidus A."/>
            <person name="Lucas S."/>
            <person name="Hammon N."/>
            <person name="Deshpande S."/>
            <person name="Cheng J.F."/>
            <person name="Tapia R."/>
            <person name="Han C."/>
            <person name="Goodwin L."/>
            <person name="Pitluck S."/>
            <person name="Huntemann M."/>
            <person name="Ivanova N."/>
            <person name="Pagani I."/>
            <person name="Mavromatis K."/>
            <person name="Ovchinikova G."/>
            <person name="Pati A."/>
            <person name="Chen A."/>
            <person name="Palaniappan K."/>
            <person name="Land M."/>
            <person name="Hauser L."/>
            <person name="Brambilla E.M."/>
            <person name="Kotsyurbenko O."/>
            <person name="Rohde M."/>
            <person name="Tindall B.J."/>
            <person name="Abt B."/>
            <person name="Goker M."/>
            <person name="Detter J.C."/>
            <person name="Woyke T."/>
            <person name="Bristow J."/>
            <person name="Eisen J.A."/>
            <person name="Markowitz V."/>
            <person name="Hugenholtz P."/>
            <person name="Klenk H.P."/>
            <person name="Kyrpides N.C."/>
        </authorList>
    </citation>
    <scope>NUCLEOTIDE SEQUENCE [LARGE SCALE GENOMIC DNA]</scope>
    <source>
        <strain evidence="4">ATCC 51119 / DSM 12145 / JCM 21818 / LMG 10337 / NBRC 100064 / NCIMB 13643</strain>
    </source>
</reference>
<dbReference type="EMBL" id="CP002545">
    <property type="protein sequence ID" value="ADY52664.1"/>
    <property type="molecule type" value="Genomic_DNA"/>
</dbReference>
<proteinExistence type="predicted"/>
<protein>
    <submittedName>
        <fullName evidence="3">Uncharacterized protein</fullName>
    </submittedName>
</protein>